<dbReference type="EMBL" id="HAEB01015403">
    <property type="protein sequence ID" value="SBQ61930.1"/>
    <property type="molecule type" value="Transcribed_RNA"/>
</dbReference>
<keyword evidence="1" id="KW-0812">Transmembrane</keyword>
<keyword evidence="1" id="KW-1133">Transmembrane helix</keyword>
<dbReference type="AlphaFoldDB" id="A0A1A8FRD3"/>
<accession>A0A1A8FRD3</accession>
<evidence type="ECO:0000313" key="2">
    <source>
        <dbReference type="EMBL" id="SBQ61930.1"/>
    </source>
</evidence>
<proteinExistence type="predicted"/>
<gene>
    <name evidence="2" type="primary">Nfu_g_1_001679</name>
</gene>
<evidence type="ECO:0000256" key="1">
    <source>
        <dbReference type="SAM" id="Phobius"/>
    </source>
</evidence>
<name>A0A1A8FRD3_9TELE</name>
<protein>
    <submittedName>
        <fullName evidence="2">Uncharacterized protein</fullName>
    </submittedName>
</protein>
<organism evidence="2">
    <name type="scientific">Nothobranchius korthausae</name>
    <dbReference type="NCBI Taxonomy" id="1143690"/>
    <lineage>
        <taxon>Eukaryota</taxon>
        <taxon>Metazoa</taxon>
        <taxon>Chordata</taxon>
        <taxon>Craniata</taxon>
        <taxon>Vertebrata</taxon>
        <taxon>Euteleostomi</taxon>
        <taxon>Actinopterygii</taxon>
        <taxon>Neopterygii</taxon>
        <taxon>Teleostei</taxon>
        <taxon>Neoteleostei</taxon>
        <taxon>Acanthomorphata</taxon>
        <taxon>Ovalentaria</taxon>
        <taxon>Atherinomorphae</taxon>
        <taxon>Cyprinodontiformes</taxon>
        <taxon>Nothobranchiidae</taxon>
        <taxon>Nothobranchius</taxon>
    </lineage>
</organism>
<feature type="non-terminal residue" evidence="2">
    <location>
        <position position="1"/>
    </location>
</feature>
<feature type="transmembrane region" description="Helical" evidence="1">
    <location>
        <begin position="30"/>
        <end position="52"/>
    </location>
</feature>
<keyword evidence="1" id="KW-0472">Membrane</keyword>
<feature type="non-terminal residue" evidence="2">
    <location>
        <position position="62"/>
    </location>
</feature>
<sequence>LCYSGEMCSLPNMPIKDHCCHPVSFVFLPYLPVCLSVCLLFTRVWILASASLTSTPDMYKTD</sequence>
<reference evidence="2" key="2">
    <citation type="submission" date="2016-06" db="EMBL/GenBank/DDBJ databases">
        <title>The genome of a short-lived fish provides insights into sex chromosome evolution and the genetic control of aging.</title>
        <authorList>
            <person name="Reichwald K."/>
            <person name="Felder M."/>
            <person name="Petzold A."/>
            <person name="Koch P."/>
            <person name="Groth M."/>
            <person name="Platzer M."/>
        </authorList>
    </citation>
    <scope>NUCLEOTIDE SEQUENCE</scope>
    <source>
        <tissue evidence="2">Brain</tissue>
    </source>
</reference>
<reference evidence="2" key="1">
    <citation type="submission" date="2016-05" db="EMBL/GenBank/DDBJ databases">
        <authorList>
            <person name="Lavstsen T."/>
            <person name="Jespersen J.S."/>
        </authorList>
    </citation>
    <scope>NUCLEOTIDE SEQUENCE</scope>
    <source>
        <tissue evidence="2">Brain</tissue>
    </source>
</reference>